<evidence type="ECO:0000313" key="2">
    <source>
        <dbReference type="WBParaSite" id="RSKR_0000908750.1"/>
    </source>
</evidence>
<sequence length="98" mass="10051">MTLDTVGIYVCLSTSDHKDCPTLKTKWSLKCDGKVLSNSSIFGATAEGFKTSAAASKTPAKFSVVSDACSPSSAILGAYSTTSDTSSSTTGNPRTDSV</sequence>
<reference evidence="2" key="1">
    <citation type="submission" date="2016-11" db="UniProtKB">
        <authorList>
            <consortium name="WormBaseParasite"/>
        </authorList>
    </citation>
    <scope>IDENTIFICATION</scope>
    <source>
        <strain evidence="2">KR3021</strain>
    </source>
</reference>
<dbReference type="Proteomes" id="UP000095286">
    <property type="component" value="Unplaced"/>
</dbReference>
<evidence type="ECO:0000313" key="1">
    <source>
        <dbReference type="Proteomes" id="UP000095286"/>
    </source>
</evidence>
<dbReference type="WBParaSite" id="RSKR_0000908750.1">
    <property type="protein sequence ID" value="RSKR_0000908750.1"/>
    <property type="gene ID" value="RSKR_0000908750"/>
</dbReference>
<name>A0AC35U9P1_9BILA</name>
<organism evidence="1 2">
    <name type="scientific">Rhabditophanes sp. KR3021</name>
    <dbReference type="NCBI Taxonomy" id="114890"/>
    <lineage>
        <taxon>Eukaryota</taxon>
        <taxon>Metazoa</taxon>
        <taxon>Ecdysozoa</taxon>
        <taxon>Nematoda</taxon>
        <taxon>Chromadorea</taxon>
        <taxon>Rhabditida</taxon>
        <taxon>Tylenchina</taxon>
        <taxon>Panagrolaimomorpha</taxon>
        <taxon>Strongyloidoidea</taxon>
        <taxon>Alloionematidae</taxon>
        <taxon>Rhabditophanes</taxon>
    </lineage>
</organism>
<proteinExistence type="predicted"/>
<accession>A0AC35U9P1</accession>
<protein>
    <submittedName>
        <fullName evidence="2">Uncharacterized protein</fullName>
    </submittedName>
</protein>